<keyword evidence="4" id="KW-0175">Coiled coil</keyword>
<dbReference type="SUPFAM" id="SSF55073">
    <property type="entry name" value="Nucleotide cyclase"/>
    <property type="match status" value="1"/>
</dbReference>
<gene>
    <name evidence="6" type="ORF">Lwor_2409</name>
</gene>
<dbReference type="PANTHER" id="PTHR45138:SF9">
    <property type="entry name" value="DIGUANYLATE CYCLASE DGCM-RELATED"/>
    <property type="match status" value="1"/>
</dbReference>
<evidence type="ECO:0000313" key="6">
    <source>
        <dbReference type="EMBL" id="KTD75843.1"/>
    </source>
</evidence>
<dbReference type="GO" id="GO:0043709">
    <property type="term" value="P:cell adhesion involved in single-species biofilm formation"/>
    <property type="evidence" value="ECO:0007669"/>
    <property type="project" value="TreeGrafter"/>
</dbReference>
<evidence type="ECO:0000256" key="2">
    <source>
        <dbReference type="ARBA" id="ARBA00012528"/>
    </source>
</evidence>
<dbReference type="InterPro" id="IPR043128">
    <property type="entry name" value="Rev_trsase/Diguanyl_cyclase"/>
</dbReference>
<dbReference type="AlphaFoldDB" id="A0A0W1A4B1"/>
<dbReference type="PATRIC" id="fig|45076.6.peg.2652"/>
<dbReference type="Proteomes" id="UP000054662">
    <property type="component" value="Unassembled WGS sequence"/>
</dbReference>
<evidence type="ECO:0000256" key="3">
    <source>
        <dbReference type="ARBA" id="ARBA00034247"/>
    </source>
</evidence>
<reference evidence="6 7" key="1">
    <citation type="submission" date="2015-11" db="EMBL/GenBank/DDBJ databases">
        <title>Genomic analysis of 38 Legionella species identifies large and diverse effector repertoires.</title>
        <authorList>
            <person name="Burstein D."/>
            <person name="Amaro F."/>
            <person name="Zusman T."/>
            <person name="Lifshitz Z."/>
            <person name="Cohen O."/>
            <person name="Gilbert J.A."/>
            <person name="Pupko T."/>
            <person name="Shuman H.A."/>
            <person name="Segal G."/>
        </authorList>
    </citation>
    <scope>NUCLEOTIDE SEQUENCE [LARGE SCALE GENOMIC DNA]</scope>
    <source>
        <strain evidence="6 7">ATCC 49508</strain>
    </source>
</reference>
<dbReference type="PANTHER" id="PTHR45138">
    <property type="entry name" value="REGULATORY COMPONENTS OF SENSORY TRANSDUCTION SYSTEM"/>
    <property type="match status" value="1"/>
</dbReference>
<name>A0A0W1A4B1_9GAMM</name>
<organism evidence="6 7">
    <name type="scientific">Legionella worsleiensis</name>
    <dbReference type="NCBI Taxonomy" id="45076"/>
    <lineage>
        <taxon>Bacteria</taxon>
        <taxon>Pseudomonadati</taxon>
        <taxon>Pseudomonadota</taxon>
        <taxon>Gammaproteobacteria</taxon>
        <taxon>Legionellales</taxon>
        <taxon>Legionellaceae</taxon>
        <taxon>Legionella</taxon>
    </lineage>
</organism>
<evidence type="ECO:0000313" key="7">
    <source>
        <dbReference type="Proteomes" id="UP000054662"/>
    </source>
</evidence>
<dbReference type="EMBL" id="LNZC01000031">
    <property type="protein sequence ID" value="KTD75843.1"/>
    <property type="molecule type" value="Genomic_DNA"/>
</dbReference>
<dbReference type="InterPro" id="IPR050469">
    <property type="entry name" value="Diguanylate_Cyclase"/>
</dbReference>
<dbReference type="GO" id="GO:0052621">
    <property type="term" value="F:diguanylate cyclase activity"/>
    <property type="evidence" value="ECO:0007669"/>
    <property type="project" value="UniProtKB-EC"/>
</dbReference>
<protein>
    <recommendedName>
        <fullName evidence="2">diguanylate cyclase</fullName>
        <ecNumber evidence="2">2.7.7.65</ecNumber>
    </recommendedName>
</protein>
<feature type="domain" description="GGDEF" evidence="5">
    <location>
        <begin position="386"/>
        <end position="516"/>
    </location>
</feature>
<dbReference type="STRING" id="45076.Lwor_2409"/>
<dbReference type="SMART" id="SM00267">
    <property type="entry name" value="GGDEF"/>
    <property type="match status" value="1"/>
</dbReference>
<comment type="cofactor">
    <cofactor evidence="1">
        <name>Mg(2+)</name>
        <dbReference type="ChEBI" id="CHEBI:18420"/>
    </cofactor>
</comment>
<dbReference type="EC" id="2.7.7.65" evidence="2"/>
<feature type="coiled-coil region" evidence="4">
    <location>
        <begin position="314"/>
        <end position="348"/>
    </location>
</feature>
<dbReference type="InterPro" id="IPR029787">
    <property type="entry name" value="Nucleotide_cyclase"/>
</dbReference>
<feature type="coiled-coil region" evidence="4">
    <location>
        <begin position="14"/>
        <end position="86"/>
    </location>
</feature>
<dbReference type="GO" id="GO:0005886">
    <property type="term" value="C:plasma membrane"/>
    <property type="evidence" value="ECO:0007669"/>
    <property type="project" value="TreeGrafter"/>
</dbReference>
<dbReference type="InterPro" id="IPR048516">
    <property type="entry name" value="DGCcoil"/>
</dbReference>
<comment type="caution">
    <text evidence="6">The sequence shown here is derived from an EMBL/GenBank/DDBJ whole genome shotgun (WGS) entry which is preliminary data.</text>
</comment>
<comment type="catalytic activity">
    <reaction evidence="3">
        <text>2 GTP = 3',3'-c-di-GMP + 2 diphosphate</text>
        <dbReference type="Rhea" id="RHEA:24898"/>
        <dbReference type="ChEBI" id="CHEBI:33019"/>
        <dbReference type="ChEBI" id="CHEBI:37565"/>
        <dbReference type="ChEBI" id="CHEBI:58805"/>
        <dbReference type="EC" id="2.7.7.65"/>
    </reaction>
</comment>
<dbReference type="CDD" id="cd01949">
    <property type="entry name" value="GGDEF"/>
    <property type="match status" value="1"/>
</dbReference>
<dbReference type="FunFam" id="3.30.70.270:FF:000001">
    <property type="entry name" value="Diguanylate cyclase domain protein"/>
    <property type="match status" value="1"/>
</dbReference>
<dbReference type="GO" id="GO:1902201">
    <property type="term" value="P:negative regulation of bacterial-type flagellum-dependent cell motility"/>
    <property type="evidence" value="ECO:0007669"/>
    <property type="project" value="TreeGrafter"/>
</dbReference>
<sequence>MIDQDLKKKIVNTISGYETKCDKMQLQINALKNVINQLIITPLGINYDMDEQLSKFREYLDEEFNLEELERKVNSLVKQFVKIEHKKTESARLISGLIKQSVDSLSRIATKSYDKRAVDKLYKMLETGVENQVVLVQFNEALTRCVSLVIQELEQLSQASSADEPVKNTDGEISQKINDSLQQLIDHLSIPQALDVKKEEIKTILEHPLTSQDLNKIIDGLTDLVVDAFNVEQNRFKGFLQQLTNQLQDFDVYLKVSSKNHAQGSLESRQLETGIQDNIDQIKNHLDNSTTIEELSIKVSQNLKLIGDRIRTFRKNQQRREKEFEQQVVSLQTKLTESQQNAEEIRNLLTFQKYRINHDSLTGLPNREAYDEYLTDSFQRWKMHSRPLSLAVGDIDHFKHINDNFGHLAGDKVLKKVAMIFKSSVRSLDFISRFGGEEFVFIFEETPQQQALTVLEKLRKLVEECQFYYQDKKVDVTVSFGLTTVTDKDDLEHLFMRADKAMYKAKNSGRNRIEIL</sequence>
<dbReference type="Pfam" id="PF20975">
    <property type="entry name" value="DGCcoil"/>
    <property type="match status" value="1"/>
</dbReference>
<accession>A0A0W1A4B1</accession>
<proteinExistence type="predicted"/>
<dbReference type="PROSITE" id="PS50887">
    <property type="entry name" value="GGDEF"/>
    <property type="match status" value="1"/>
</dbReference>
<keyword evidence="7" id="KW-1185">Reference proteome</keyword>
<dbReference type="Pfam" id="PF00990">
    <property type="entry name" value="GGDEF"/>
    <property type="match status" value="1"/>
</dbReference>
<dbReference type="NCBIfam" id="TIGR00254">
    <property type="entry name" value="GGDEF"/>
    <property type="match status" value="1"/>
</dbReference>
<dbReference type="Gene3D" id="3.30.70.270">
    <property type="match status" value="1"/>
</dbReference>
<evidence type="ECO:0000256" key="1">
    <source>
        <dbReference type="ARBA" id="ARBA00001946"/>
    </source>
</evidence>
<evidence type="ECO:0000259" key="5">
    <source>
        <dbReference type="PROSITE" id="PS50887"/>
    </source>
</evidence>
<dbReference type="InterPro" id="IPR000160">
    <property type="entry name" value="GGDEF_dom"/>
</dbReference>
<dbReference type="OrthoDB" id="9812260at2"/>
<dbReference type="RefSeq" id="WP_058494168.1">
    <property type="nucleotide sequence ID" value="NZ_CBCRUR010000027.1"/>
</dbReference>
<evidence type="ECO:0000256" key="4">
    <source>
        <dbReference type="SAM" id="Coils"/>
    </source>
</evidence>